<dbReference type="EMBL" id="OX359470">
    <property type="protein sequence ID" value="CAI3971153.1"/>
    <property type="molecule type" value="Genomic_DNA"/>
</dbReference>
<gene>
    <name evidence="1" type="ORF">ORM20_00104</name>
</gene>
<accession>A0A9N6WWN9</accession>
<organism evidence="1">
    <name type="scientific">Ochrobactrum phage ORM_20</name>
    <dbReference type="NCBI Taxonomy" id="2985243"/>
    <lineage>
        <taxon>Viruses</taxon>
    </lineage>
</organism>
<name>A0A9N6WWN9_9VIRU</name>
<evidence type="ECO:0000313" key="1">
    <source>
        <dbReference type="EMBL" id="CAI3971153.1"/>
    </source>
</evidence>
<protein>
    <submittedName>
        <fullName evidence="1">Uncharacterized protein</fullName>
    </submittedName>
</protein>
<proteinExistence type="predicted"/>
<sequence>MEITSADQLVEEFIALDAQRKALQTKMEEFFNNPQIAFSEKYDLMHEQYLRAYFPVNTFLPNWFRKFRELVVQDNDVYEFGFDKYSKYYSADVIKMIEEKMVFFDDEDPEMSEMKELINIIVNSGICAFRFDW</sequence>
<reference evidence="1" key="1">
    <citation type="submission" date="2022-10" db="EMBL/GenBank/DDBJ databases">
        <authorList>
            <person name="Meaden S."/>
        </authorList>
    </citation>
    <scope>NUCLEOTIDE SEQUENCE</scope>
</reference>